<name>A0A0H3F8C4_RAHSY</name>
<evidence type="ECO:0000313" key="9">
    <source>
        <dbReference type="Proteomes" id="UP000007257"/>
    </source>
</evidence>
<evidence type="ECO:0000313" key="8">
    <source>
        <dbReference type="EMBL" id="MFD3224651.1"/>
    </source>
</evidence>
<dbReference type="KEGG" id="rah:Rahaq_1853"/>
<evidence type="ECO:0000259" key="6">
    <source>
        <dbReference type="Pfam" id="PF00669"/>
    </source>
</evidence>
<accession>A0A0H3F8C4</accession>
<dbReference type="GO" id="GO:0071973">
    <property type="term" value="P:bacterial-type flagellum-dependent cell motility"/>
    <property type="evidence" value="ECO:0007669"/>
    <property type="project" value="InterPro"/>
</dbReference>
<dbReference type="HOGENOM" id="CLU_024437_5_0_6"/>
<dbReference type="NCBIfam" id="TIGR02550">
    <property type="entry name" value="flagell_flgL"/>
    <property type="match status" value="1"/>
</dbReference>
<dbReference type="Proteomes" id="UP000007257">
    <property type="component" value="Chromosome"/>
</dbReference>
<feature type="domain" description="Flagellin N-terminal" evidence="6">
    <location>
        <begin position="4"/>
        <end position="140"/>
    </location>
</feature>
<reference evidence="9" key="1">
    <citation type="submission" date="2011-01" db="EMBL/GenBank/DDBJ databases">
        <title>Complete sequence of chromosome of Rahnella sp. Y9602.</title>
        <authorList>
            <consortium name="US DOE Joint Genome Institute"/>
            <person name="Lucas S."/>
            <person name="Copeland A."/>
            <person name="Lapidus A."/>
            <person name="Cheng J.-F."/>
            <person name="Goodwin L."/>
            <person name="Pitluck S."/>
            <person name="Lu M."/>
            <person name="Detter J.C."/>
            <person name="Han C."/>
            <person name="Tapia R."/>
            <person name="Land M."/>
            <person name="Hauser L."/>
            <person name="Kyrpides N."/>
            <person name="Ivanova N."/>
            <person name="Ovchinnikova G."/>
            <person name="Pagani I."/>
            <person name="Sobecky P.A."/>
            <person name="Martinez R.J."/>
            <person name="Woyke T."/>
        </authorList>
    </citation>
    <scope>NUCLEOTIDE SEQUENCE [LARGE SCALE GENOMIC DNA]</scope>
    <source>
        <strain evidence="9">Y9602</strain>
    </source>
</reference>
<evidence type="ECO:0000313" key="10">
    <source>
        <dbReference type="Proteomes" id="UP001598201"/>
    </source>
</evidence>
<dbReference type="EMBL" id="CP002505">
    <property type="protein sequence ID" value="ADW73471.1"/>
    <property type="molecule type" value="Genomic_DNA"/>
</dbReference>
<dbReference type="SUPFAM" id="SSF64518">
    <property type="entry name" value="Phase 1 flagellin"/>
    <property type="match status" value="1"/>
</dbReference>
<evidence type="ECO:0000256" key="3">
    <source>
        <dbReference type="ARBA" id="ARBA00005709"/>
    </source>
</evidence>
<dbReference type="Gene3D" id="1.20.1330.10">
    <property type="entry name" value="f41 fragment of flagellin, N-terminal domain"/>
    <property type="match status" value="1"/>
</dbReference>
<dbReference type="Proteomes" id="UP001598201">
    <property type="component" value="Unassembled WGS sequence"/>
</dbReference>
<gene>
    <name evidence="8" type="primary">flgL</name>
    <name evidence="7" type="ordered locus">Rahaq_1853</name>
    <name evidence="8" type="ORF">ACFPK4_13995</name>
</gene>
<evidence type="ECO:0000256" key="5">
    <source>
        <dbReference type="ARBA" id="ARBA00023143"/>
    </source>
</evidence>
<dbReference type="OrthoDB" id="9768249at2"/>
<evidence type="ECO:0000256" key="2">
    <source>
        <dbReference type="ARBA" id="ARBA00004613"/>
    </source>
</evidence>
<comment type="similarity">
    <text evidence="3">Belongs to the bacterial flagellin family.</text>
</comment>
<keyword evidence="4" id="KW-0964">Secreted</keyword>
<dbReference type="RefSeq" id="WP_013575173.1">
    <property type="nucleotide sequence ID" value="NC_015061.1"/>
</dbReference>
<dbReference type="InterPro" id="IPR001492">
    <property type="entry name" value="Flagellin"/>
</dbReference>
<keyword evidence="7" id="KW-0966">Cell projection</keyword>
<dbReference type="EMBL" id="JBHUCJ010000031">
    <property type="protein sequence ID" value="MFD3224651.1"/>
    <property type="molecule type" value="Genomic_DNA"/>
</dbReference>
<comment type="subcellular location">
    <subcellularLocation>
        <location evidence="1">Bacterial flagellum</location>
    </subcellularLocation>
    <subcellularLocation>
        <location evidence="2">Secreted</location>
    </subcellularLocation>
</comment>
<keyword evidence="7" id="KW-0969">Cilium</keyword>
<dbReference type="GeneID" id="95417520"/>
<dbReference type="AlphaFoldDB" id="A0A0H3F8C4"/>
<dbReference type="GO" id="GO:0009424">
    <property type="term" value="C:bacterial-type flagellum hook"/>
    <property type="evidence" value="ECO:0007669"/>
    <property type="project" value="InterPro"/>
</dbReference>
<protein>
    <submittedName>
        <fullName evidence="7">Flagellar hook-associated protein 3</fullName>
    </submittedName>
    <submittedName>
        <fullName evidence="8">Flagellar hook-associated protein FlgL</fullName>
    </submittedName>
</protein>
<reference evidence="8 10" key="3">
    <citation type="submission" date="2024-09" db="EMBL/GenBank/DDBJ databases">
        <title>Genomes of Rahnella.</title>
        <authorList>
            <person name="Mnguni F.C."/>
            <person name="Shin G.Y."/>
            <person name="Coutinho T."/>
        </authorList>
    </citation>
    <scope>NUCLEOTIDE SEQUENCE [LARGE SCALE GENOMIC DNA]</scope>
    <source>
        <strain evidence="8 10">20WA0057</strain>
    </source>
</reference>
<sequence>MRLSTNMIYNQNMNAVLDGQNRFQATGLQLSTGSKVSKPSDDPLAASQAVLVRQAQSENSQFSVARTFANQSMSQEESILSSVTSTIQDAQTLIVQAGDGSLSDDDRSSLATKLDSLKSQLVNLANSTDGNGRFIFAGYKSDTPPYTQDATTGAVTYSGGTTSITQQVDTSRTMTINHTGNQIFNALTGDAKAEPDGSPSESDLFKTIDGALTALRTPSADNTTDTQYTDAIDKANRGLSNSLNNVLSVRSELGTQMSELDNLDTLGDNRDVSNSTKLSNLVDTEWTSAISTYTLQQVALQASYKTYSAMQGMSLFQMNS</sequence>
<dbReference type="eggNOG" id="COG1344">
    <property type="taxonomic scope" value="Bacteria"/>
</dbReference>
<keyword evidence="7" id="KW-0282">Flagellum</keyword>
<dbReference type="InterPro" id="IPR013384">
    <property type="entry name" value="Flagell_FlgL"/>
</dbReference>
<keyword evidence="10" id="KW-1185">Reference proteome</keyword>
<organism evidence="7 9">
    <name type="scientific">Rahnella sp. (strain Y9602)</name>
    <dbReference type="NCBI Taxonomy" id="2703885"/>
    <lineage>
        <taxon>Bacteria</taxon>
        <taxon>Pseudomonadati</taxon>
        <taxon>Pseudomonadota</taxon>
        <taxon>Gammaproteobacteria</taxon>
        <taxon>Enterobacterales</taxon>
        <taxon>Yersiniaceae</taxon>
        <taxon>Rahnella</taxon>
    </lineage>
</organism>
<proteinExistence type="inferred from homology"/>
<keyword evidence="5" id="KW-0975">Bacterial flagellum</keyword>
<dbReference type="GO" id="GO:0005198">
    <property type="term" value="F:structural molecule activity"/>
    <property type="evidence" value="ECO:0007669"/>
    <property type="project" value="InterPro"/>
</dbReference>
<dbReference type="Pfam" id="PF00669">
    <property type="entry name" value="Flagellin_N"/>
    <property type="match status" value="1"/>
</dbReference>
<dbReference type="GO" id="GO:0005576">
    <property type="term" value="C:extracellular region"/>
    <property type="evidence" value="ECO:0007669"/>
    <property type="project" value="UniProtKB-SubCell"/>
</dbReference>
<evidence type="ECO:0000313" key="7">
    <source>
        <dbReference type="EMBL" id="ADW73471.1"/>
    </source>
</evidence>
<evidence type="ECO:0000256" key="4">
    <source>
        <dbReference type="ARBA" id="ARBA00022525"/>
    </source>
</evidence>
<dbReference type="PANTHER" id="PTHR42792">
    <property type="entry name" value="FLAGELLIN"/>
    <property type="match status" value="1"/>
</dbReference>
<reference evidence="7 9" key="2">
    <citation type="journal article" date="2012" name="J. Bacteriol.">
        <title>Complete Genome Sequence of Rahnella sp. Strain Y9602, a Gammaproteobacterium Isolate from Metal- and Radionuclide-Contaminated Soil.</title>
        <authorList>
            <person name="Martinez R.J."/>
            <person name="Bruce D."/>
            <person name="Detter C."/>
            <person name="Goodwin L.A."/>
            <person name="Han J."/>
            <person name="Han C.S."/>
            <person name="Held B."/>
            <person name="Land M.L."/>
            <person name="Mikhailova N."/>
            <person name="Nolan M."/>
            <person name="Pennacchio L."/>
            <person name="Pitluck S."/>
            <person name="Tapia R."/>
            <person name="Woyke T."/>
            <person name="Sobecky P.A."/>
        </authorList>
    </citation>
    <scope>NUCLEOTIDE SEQUENCE [LARGE SCALE GENOMIC DNA]</scope>
    <source>
        <strain evidence="7 9">Y9602</strain>
    </source>
</reference>
<dbReference type="InterPro" id="IPR001029">
    <property type="entry name" value="Flagellin_N"/>
</dbReference>
<dbReference type="PANTHER" id="PTHR42792:SF1">
    <property type="entry name" value="FLAGELLAR HOOK-ASSOCIATED PROTEIN 3"/>
    <property type="match status" value="1"/>
</dbReference>
<evidence type="ECO:0000256" key="1">
    <source>
        <dbReference type="ARBA" id="ARBA00004365"/>
    </source>
</evidence>